<dbReference type="InterPro" id="IPR001270">
    <property type="entry name" value="ClpA/B"/>
</dbReference>
<dbReference type="InterPro" id="IPR048448">
    <property type="entry name" value="DnaX-like_C"/>
</dbReference>
<dbReference type="Pfam" id="PF13177">
    <property type="entry name" value="DNA_pol3_delta2"/>
    <property type="match status" value="1"/>
</dbReference>
<evidence type="ECO:0000313" key="14">
    <source>
        <dbReference type="EMBL" id="ACZ42293.1"/>
    </source>
</evidence>
<dbReference type="NCBIfam" id="TIGR01128">
    <property type="entry name" value="holA"/>
    <property type="match status" value="1"/>
</dbReference>
<dbReference type="InterPro" id="IPR050238">
    <property type="entry name" value="DNA_Rep/Repair_Clamp_Loader"/>
</dbReference>
<evidence type="ECO:0000256" key="2">
    <source>
        <dbReference type="ARBA" id="ARBA00022679"/>
    </source>
</evidence>
<dbReference type="Proteomes" id="UP000000323">
    <property type="component" value="Chromosome 1"/>
</dbReference>
<feature type="compositionally biased region" description="Polar residues" evidence="12">
    <location>
        <begin position="370"/>
        <end position="381"/>
    </location>
</feature>
<comment type="catalytic activity">
    <reaction evidence="10 11">
        <text>DNA(n) + a 2'-deoxyribonucleoside 5'-triphosphate = DNA(n+1) + diphosphate</text>
        <dbReference type="Rhea" id="RHEA:22508"/>
        <dbReference type="Rhea" id="RHEA-COMP:17339"/>
        <dbReference type="Rhea" id="RHEA-COMP:17340"/>
        <dbReference type="ChEBI" id="CHEBI:33019"/>
        <dbReference type="ChEBI" id="CHEBI:61560"/>
        <dbReference type="ChEBI" id="CHEBI:173112"/>
        <dbReference type="EC" id="2.7.7.7"/>
    </reaction>
</comment>
<evidence type="ECO:0000313" key="15">
    <source>
        <dbReference type="Proteomes" id="UP000000323"/>
    </source>
</evidence>
<dbReference type="SUPFAM" id="SSF52540">
    <property type="entry name" value="P-loop containing nucleoside triphosphate hydrolases"/>
    <property type="match status" value="1"/>
</dbReference>
<keyword evidence="6 11" id="KW-0547">Nucleotide-binding</keyword>
<dbReference type="GO" id="GO:0003677">
    <property type="term" value="F:DNA binding"/>
    <property type="evidence" value="ECO:0007669"/>
    <property type="project" value="InterPro"/>
</dbReference>
<dbReference type="InterPro" id="IPR022754">
    <property type="entry name" value="DNA_pol_III_gamma-3"/>
</dbReference>
<protein>
    <recommendedName>
        <fullName evidence="11">DNA polymerase III subunit gamma/tau</fullName>
        <ecNumber evidence="11">2.7.7.7</ecNumber>
    </recommendedName>
</protein>
<evidence type="ECO:0000256" key="9">
    <source>
        <dbReference type="ARBA" id="ARBA00022932"/>
    </source>
</evidence>
<keyword evidence="15" id="KW-1185">Reference proteome</keyword>
<dbReference type="GO" id="GO:0009360">
    <property type="term" value="C:DNA polymerase III complex"/>
    <property type="evidence" value="ECO:0007669"/>
    <property type="project" value="InterPro"/>
</dbReference>
<dbReference type="PANTHER" id="PTHR11669">
    <property type="entry name" value="REPLICATION FACTOR C / DNA POLYMERASE III GAMMA-TAU SUBUNIT"/>
    <property type="match status" value="1"/>
</dbReference>
<dbReference type="Pfam" id="PF20964">
    <property type="entry name" value="DnaX_C"/>
    <property type="match status" value="1"/>
</dbReference>
<dbReference type="FunFam" id="3.40.50.300:FF:000014">
    <property type="entry name" value="DNA polymerase III subunit gamma/tau"/>
    <property type="match status" value="1"/>
</dbReference>
<keyword evidence="5" id="KW-0479">Metal-binding</keyword>
<keyword evidence="2 11" id="KW-0808">Transferase</keyword>
<dbReference type="FunFam" id="1.10.8.60:FF:000013">
    <property type="entry name" value="DNA polymerase III subunit gamma/tau"/>
    <property type="match status" value="1"/>
</dbReference>
<dbReference type="InterPro" id="IPR045085">
    <property type="entry name" value="HLD_clamp_pol_III_gamma_tau"/>
</dbReference>
<dbReference type="RefSeq" id="WP_012875328.1">
    <property type="nucleotide sequence ID" value="NC_013525.1"/>
</dbReference>
<evidence type="ECO:0000256" key="3">
    <source>
        <dbReference type="ARBA" id="ARBA00022695"/>
    </source>
</evidence>
<dbReference type="NCBIfam" id="TIGR02397">
    <property type="entry name" value="dnaX_nterm"/>
    <property type="match status" value="1"/>
</dbReference>
<dbReference type="CDD" id="cd18137">
    <property type="entry name" value="HLD_clamp_pol_III_gamma_tau"/>
    <property type="match status" value="1"/>
</dbReference>
<keyword evidence="8 11" id="KW-0067">ATP-binding</keyword>
<dbReference type="STRING" id="525904.Tter_1386"/>
<gene>
    <name evidence="11" type="primary">dnaX</name>
    <name evidence="14" type="ordered locus">Tter_1386</name>
</gene>
<organism evidence="14 15">
    <name type="scientific">Thermobaculum terrenum (strain ATCC BAA-798 / CCMEE 7001 / YNP1)</name>
    <dbReference type="NCBI Taxonomy" id="525904"/>
    <lineage>
        <taxon>Bacteria</taxon>
        <taxon>Bacillati</taxon>
        <taxon>Chloroflexota</taxon>
        <taxon>Chloroflexia</taxon>
        <taxon>Candidatus Thermobaculales</taxon>
        <taxon>Candidatus Thermobaculaceae</taxon>
        <taxon>Thermobaculum</taxon>
    </lineage>
</organism>
<comment type="similarity">
    <text evidence="1 11">Belongs to the DnaX/STICHEL family.</text>
</comment>
<dbReference type="eggNOG" id="COG2812">
    <property type="taxonomic scope" value="Bacteria"/>
</dbReference>
<dbReference type="InterPro" id="IPR027417">
    <property type="entry name" value="P-loop_NTPase"/>
</dbReference>
<dbReference type="PRINTS" id="PR00300">
    <property type="entry name" value="CLPPROTEASEA"/>
</dbReference>
<dbReference type="KEGG" id="ttr:Tter_1386"/>
<dbReference type="Gene3D" id="1.20.272.10">
    <property type="match status" value="1"/>
</dbReference>
<dbReference type="Pfam" id="PF22608">
    <property type="entry name" value="DNAX_ATPase_lid"/>
    <property type="match status" value="1"/>
</dbReference>
<dbReference type="EC" id="2.7.7.7" evidence="11"/>
<keyword evidence="7" id="KW-0862">Zinc</keyword>
<evidence type="ECO:0000256" key="11">
    <source>
        <dbReference type="RuleBase" id="RU364063"/>
    </source>
</evidence>
<dbReference type="SMART" id="SM00382">
    <property type="entry name" value="AAA"/>
    <property type="match status" value="1"/>
</dbReference>
<dbReference type="AlphaFoldDB" id="D1CBX8"/>
<sequence length="550" mass="61092">MSQSLYRKYRSQTFDELVGQEHVKKTLINAIKSGKIAHAYLFCGPRGTGKTSTARLLAKAVNCLSEGTKPCNSCSACLSINEGRAVDLIEIDAASRRKVEDVADIIERVNFAPAELRYKVYIIDEVHMLTTHAFNALLKTLEEPPAHAIFVLATTEVWKVLPTIISRCQRFDFRRITPREIVERLAFIAENENIKIQKDALIAIAKASTGSLRDAISILDQLTVYGDEEITLEHVKQLLGIVGEDVVANFVGAIIDNDTQAALSLLTQLSEHGVDPRQFTQELVSYLRDLMLLKAYNQNASKAGIERVSLQAISDQASMVSIGRLHEITEKFSTLDYTIRTGSYGYLPLELAAVALTNKDSQPYERTENQRQQPNPAHTNSKSVIHRVEEVAEDVKDAISDIVAKVTSKNDAALPEAQTSQSEPITLDRVQANWQRILDRLKASSLKVQALLKAGRPVAVEDGNTLVIEFQFDFHKKSIEEPSNRELVESTLQKVLGGTWKIQCILSSEQSGLNPTDTRTEREKLSSDPRVRAAVQIFNGRIIEINGGES</sequence>
<evidence type="ECO:0000256" key="6">
    <source>
        <dbReference type="ARBA" id="ARBA00022741"/>
    </source>
</evidence>
<evidence type="ECO:0000256" key="10">
    <source>
        <dbReference type="ARBA" id="ARBA00049244"/>
    </source>
</evidence>
<dbReference type="Gene3D" id="1.10.8.60">
    <property type="match status" value="1"/>
</dbReference>
<feature type="domain" description="AAA+ ATPase" evidence="13">
    <location>
        <begin position="36"/>
        <end position="177"/>
    </location>
</feature>
<dbReference type="HOGENOM" id="CLU_006229_0_8_0"/>
<dbReference type="InterPro" id="IPR012763">
    <property type="entry name" value="DNA_pol_III_sug/sutau_N"/>
</dbReference>
<dbReference type="InterPro" id="IPR005790">
    <property type="entry name" value="DNA_polIII_delta"/>
</dbReference>
<keyword evidence="9 11" id="KW-0239">DNA-directed DNA polymerase</keyword>
<evidence type="ECO:0000256" key="7">
    <source>
        <dbReference type="ARBA" id="ARBA00022833"/>
    </source>
</evidence>
<dbReference type="GO" id="GO:0046872">
    <property type="term" value="F:metal ion binding"/>
    <property type="evidence" value="ECO:0007669"/>
    <property type="project" value="UniProtKB-KW"/>
</dbReference>
<accession>D1CBX8</accession>
<keyword evidence="3 11" id="KW-0548">Nucleotidyltransferase</keyword>
<dbReference type="Gene3D" id="3.40.50.300">
    <property type="entry name" value="P-loop containing nucleotide triphosphate hydrolases"/>
    <property type="match status" value="1"/>
</dbReference>
<proteinExistence type="inferred from homology"/>
<evidence type="ECO:0000256" key="12">
    <source>
        <dbReference type="SAM" id="MobiDB-lite"/>
    </source>
</evidence>
<comment type="function">
    <text evidence="11">DNA polymerase III is a complex, multichain enzyme responsible for most of the replicative synthesis in bacteria. This DNA polymerase also exhibits 3' to 5' exonuclease activity.</text>
</comment>
<dbReference type="Pfam" id="PF12169">
    <property type="entry name" value="DNA_pol3_gamma3"/>
    <property type="match status" value="1"/>
</dbReference>
<dbReference type="PANTHER" id="PTHR11669:SF0">
    <property type="entry name" value="PROTEIN STICHEL-LIKE 2"/>
    <property type="match status" value="1"/>
</dbReference>
<dbReference type="InterPro" id="IPR008921">
    <property type="entry name" value="DNA_pol3_clamp-load_cplx_C"/>
</dbReference>
<dbReference type="InterPro" id="IPR003593">
    <property type="entry name" value="AAA+_ATPase"/>
</dbReference>
<dbReference type="NCBIfam" id="NF004046">
    <property type="entry name" value="PRK05563.1"/>
    <property type="match status" value="1"/>
</dbReference>
<dbReference type="CDD" id="cd00009">
    <property type="entry name" value="AAA"/>
    <property type="match status" value="1"/>
</dbReference>
<evidence type="ECO:0000256" key="5">
    <source>
        <dbReference type="ARBA" id="ARBA00022723"/>
    </source>
</evidence>
<evidence type="ECO:0000256" key="1">
    <source>
        <dbReference type="ARBA" id="ARBA00006360"/>
    </source>
</evidence>
<name>D1CBX8_THET1</name>
<dbReference type="SUPFAM" id="SSF48019">
    <property type="entry name" value="post-AAA+ oligomerization domain-like"/>
    <property type="match status" value="1"/>
</dbReference>
<evidence type="ECO:0000256" key="4">
    <source>
        <dbReference type="ARBA" id="ARBA00022705"/>
    </source>
</evidence>
<dbReference type="GO" id="GO:0005524">
    <property type="term" value="F:ATP binding"/>
    <property type="evidence" value="ECO:0007669"/>
    <property type="project" value="UniProtKB-KW"/>
</dbReference>
<evidence type="ECO:0000256" key="8">
    <source>
        <dbReference type="ARBA" id="ARBA00022840"/>
    </source>
</evidence>
<comment type="subunit">
    <text evidence="11">DNA polymerase III contains a core (composed of alpha, epsilon and theta chains) that associates with a tau subunit. This core dimerizes to form the POLIII' complex. PolIII' associates with the gamma complex (composed of gamma, delta, delta', psi and chi chains) and with the beta chain to form the complete DNA polymerase III complex.</text>
</comment>
<reference evidence="15" key="1">
    <citation type="journal article" date="2010" name="Stand. Genomic Sci.">
        <title>Complete genome sequence of 'Thermobaculum terrenum' type strain (YNP1).</title>
        <authorList>
            <person name="Kiss H."/>
            <person name="Cleland D."/>
            <person name="Lapidus A."/>
            <person name="Lucas S."/>
            <person name="Glavina Del Rio T."/>
            <person name="Nolan M."/>
            <person name="Tice H."/>
            <person name="Han C."/>
            <person name="Goodwin L."/>
            <person name="Pitluck S."/>
            <person name="Liolios K."/>
            <person name="Ivanova N."/>
            <person name="Mavromatis K."/>
            <person name="Ovchinnikova G."/>
            <person name="Pati A."/>
            <person name="Chen A."/>
            <person name="Palaniappan K."/>
            <person name="Land M."/>
            <person name="Hauser L."/>
            <person name="Chang Y."/>
            <person name="Jeffries C."/>
            <person name="Lu M."/>
            <person name="Brettin T."/>
            <person name="Detter J."/>
            <person name="Goker M."/>
            <person name="Tindall B."/>
            <person name="Beck B."/>
            <person name="McDermott T."/>
            <person name="Woyke T."/>
            <person name="Bristow J."/>
            <person name="Eisen J."/>
            <person name="Markowitz V."/>
            <person name="Hugenholtz P."/>
            <person name="Kyrpides N."/>
            <person name="Klenk H."/>
            <person name="Cheng J."/>
        </authorList>
    </citation>
    <scope>NUCLEOTIDE SEQUENCE [LARGE SCALE GENOMIC DNA]</scope>
    <source>
        <strain evidence="15">ATCC BAA-798 / YNP1</strain>
    </source>
</reference>
<feature type="region of interest" description="Disordered" evidence="12">
    <location>
        <begin position="362"/>
        <end position="381"/>
    </location>
</feature>
<dbReference type="EMBL" id="CP001825">
    <property type="protein sequence ID" value="ACZ42293.1"/>
    <property type="molecule type" value="Genomic_DNA"/>
</dbReference>
<keyword evidence="4 11" id="KW-0235">DNA replication</keyword>
<dbReference type="GO" id="GO:0006261">
    <property type="term" value="P:DNA-templated DNA replication"/>
    <property type="evidence" value="ECO:0007669"/>
    <property type="project" value="TreeGrafter"/>
</dbReference>
<dbReference type="GO" id="GO:0003887">
    <property type="term" value="F:DNA-directed DNA polymerase activity"/>
    <property type="evidence" value="ECO:0007669"/>
    <property type="project" value="UniProtKB-KW"/>
</dbReference>
<evidence type="ECO:0000259" key="13">
    <source>
        <dbReference type="SMART" id="SM00382"/>
    </source>
</evidence>